<dbReference type="PROSITE" id="PS50110">
    <property type="entry name" value="RESPONSE_REGULATORY"/>
    <property type="match status" value="1"/>
</dbReference>
<evidence type="ECO:0000259" key="6">
    <source>
        <dbReference type="PROSITE" id="PS50110"/>
    </source>
</evidence>
<dbReference type="PROSITE" id="PS50043">
    <property type="entry name" value="HTH_LUXR_2"/>
    <property type="match status" value="1"/>
</dbReference>
<dbReference type="Proteomes" id="UP000270411">
    <property type="component" value="Chromosome 2"/>
</dbReference>
<accession>A0A3G8H6A6</accession>
<reference evidence="8" key="1">
    <citation type="submission" date="2018-11" db="EMBL/GenBank/DDBJ databases">
        <title>FDA dAtabase for Regulatory Grade micrObial Sequences (FDA-ARGOS): Supporting development and validation of Infectious Disease Dx tests.</title>
        <authorList>
            <person name="Goldberg B."/>
            <person name="Campos J."/>
            <person name="Tallon L."/>
            <person name="Sadzewicz L."/>
            <person name="Zhao X."/>
            <person name="Vavikolanu K."/>
            <person name="Mehta A."/>
            <person name="Aluvathingal J."/>
            <person name="Nadendla S."/>
            <person name="Geyer C."/>
            <person name="Nandy P."/>
            <person name="Yan Y."/>
            <person name="Sichtig H."/>
        </authorList>
    </citation>
    <scope>NUCLEOTIDE SEQUENCE [LARGE SCALE GENOMIC DNA]</scope>
    <source>
        <strain evidence="8">FDAARGOS_614</strain>
    </source>
</reference>
<protein>
    <submittedName>
        <fullName evidence="7">DNA-binding response regulator</fullName>
    </submittedName>
</protein>
<dbReference type="InterPro" id="IPR001789">
    <property type="entry name" value="Sig_transdc_resp-reg_receiver"/>
</dbReference>
<evidence type="ECO:0000259" key="5">
    <source>
        <dbReference type="PROSITE" id="PS50043"/>
    </source>
</evidence>
<dbReference type="SMART" id="SM00448">
    <property type="entry name" value="REC"/>
    <property type="match status" value="1"/>
</dbReference>
<evidence type="ECO:0000256" key="1">
    <source>
        <dbReference type="ARBA" id="ARBA00023015"/>
    </source>
</evidence>
<dbReference type="PANTHER" id="PTHR44688">
    <property type="entry name" value="DNA-BINDING TRANSCRIPTIONAL ACTIVATOR DEVR_DOSR"/>
    <property type="match status" value="1"/>
</dbReference>
<dbReference type="AlphaFoldDB" id="A0A3G8H6A6"/>
<evidence type="ECO:0000313" key="7">
    <source>
        <dbReference type="EMBL" id="AZG15859.1"/>
    </source>
</evidence>
<dbReference type="KEGG" id="cpau:EHF44_20690"/>
<dbReference type="GO" id="GO:0003677">
    <property type="term" value="F:DNA binding"/>
    <property type="evidence" value="ECO:0007669"/>
    <property type="project" value="UniProtKB-KW"/>
</dbReference>
<dbReference type="OrthoDB" id="9802186at2"/>
<dbReference type="Pfam" id="PF00072">
    <property type="entry name" value="Response_reg"/>
    <property type="match status" value="1"/>
</dbReference>
<gene>
    <name evidence="7" type="ORF">EHF44_20690</name>
</gene>
<keyword evidence="3" id="KW-0804">Transcription</keyword>
<dbReference type="SUPFAM" id="SSF52172">
    <property type="entry name" value="CheY-like"/>
    <property type="match status" value="1"/>
</dbReference>
<dbReference type="GO" id="GO:0000160">
    <property type="term" value="P:phosphorelay signal transduction system"/>
    <property type="evidence" value="ECO:0007669"/>
    <property type="project" value="InterPro"/>
</dbReference>
<evidence type="ECO:0000256" key="2">
    <source>
        <dbReference type="ARBA" id="ARBA00023125"/>
    </source>
</evidence>
<dbReference type="Pfam" id="PF00196">
    <property type="entry name" value="GerE"/>
    <property type="match status" value="1"/>
</dbReference>
<evidence type="ECO:0000256" key="3">
    <source>
        <dbReference type="ARBA" id="ARBA00023163"/>
    </source>
</evidence>
<organism evidence="7 8">
    <name type="scientific">Cupriavidus pauculus</name>
    <dbReference type="NCBI Taxonomy" id="82633"/>
    <lineage>
        <taxon>Bacteria</taxon>
        <taxon>Pseudomonadati</taxon>
        <taxon>Pseudomonadota</taxon>
        <taxon>Betaproteobacteria</taxon>
        <taxon>Burkholderiales</taxon>
        <taxon>Burkholderiaceae</taxon>
        <taxon>Cupriavidus</taxon>
    </lineage>
</organism>
<dbReference type="PANTHER" id="PTHR44688:SF16">
    <property type="entry name" value="DNA-BINDING TRANSCRIPTIONAL ACTIVATOR DEVR_DOSR"/>
    <property type="match status" value="1"/>
</dbReference>
<feature type="domain" description="HTH luxR-type" evidence="5">
    <location>
        <begin position="148"/>
        <end position="213"/>
    </location>
</feature>
<dbReference type="SMART" id="SM00421">
    <property type="entry name" value="HTH_LUXR"/>
    <property type="match status" value="1"/>
</dbReference>
<dbReference type="Gene3D" id="1.10.10.10">
    <property type="entry name" value="Winged helix-like DNA-binding domain superfamily/Winged helix DNA-binding domain"/>
    <property type="match status" value="1"/>
</dbReference>
<sequence length="219" mass="23711">MTSQNADPAGPGDNADALVLVVDDDAMLRAALGNLFRSVGMRVALFGSAAELLDFPLPDTPCCLVLDVRLRGPSGLDLQGRLAQMGVRIPIIFMTGHGDIAMTVTAMKAGAEDFMAKPLREQDLLDAVSAALQKDRHRRRGLRRLQDIRAHYATLTPREAEVMGKAVSGLLNKQIASEIGISEVTVKIHRGQAMRKMHARTFADLVLMAQQIGLCQADQ</sequence>
<dbReference type="PRINTS" id="PR00038">
    <property type="entry name" value="HTHLUXR"/>
</dbReference>
<dbReference type="Gene3D" id="3.40.50.2300">
    <property type="match status" value="1"/>
</dbReference>
<feature type="domain" description="Response regulatory" evidence="6">
    <location>
        <begin position="18"/>
        <end position="132"/>
    </location>
</feature>
<keyword evidence="4" id="KW-0597">Phosphoprotein</keyword>
<evidence type="ECO:0000256" key="4">
    <source>
        <dbReference type="PROSITE-ProRule" id="PRU00169"/>
    </source>
</evidence>
<dbReference type="InterPro" id="IPR036388">
    <property type="entry name" value="WH-like_DNA-bd_sf"/>
</dbReference>
<keyword evidence="1" id="KW-0805">Transcription regulation</keyword>
<dbReference type="CDD" id="cd06170">
    <property type="entry name" value="LuxR_C_like"/>
    <property type="match status" value="1"/>
</dbReference>
<keyword evidence="2 7" id="KW-0238">DNA-binding</keyword>
<proteinExistence type="predicted"/>
<name>A0A3G8H6A6_9BURK</name>
<dbReference type="InterPro" id="IPR016032">
    <property type="entry name" value="Sig_transdc_resp-reg_C-effctor"/>
</dbReference>
<evidence type="ECO:0000313" key="8">
    <source>
        <dbReference type="Proteomes" id="UP000270411"/>
    </source>
</evidence>
<dbReference type="GO" id="GO:0006355">
    <property type="term" value="P:regulation of DNA-templated transcription"/>
    <property type="evidence" value="ECO:0007669"/>
    <property type="project" value="InterPro"/>
</dbReference>
<dbReference type="InterPro" id="IPR000792">
    <property type="entry name" value="Tscrpt_reg_LuxR_C"/>
</dbReference>
<dbReference type="SUPFAM" id="SSF46894">
    <property type="entry name" value="C-terminal effector domain of the bipartite response regulators"/>
    <property type="match status" value="1"/>
</dbReference>
<dbReference type="InterPro" id="IPR011006">
    <property type="entry name" value="CheY-like_superfamily"/>
</dbReference>
<dbReference type="EMBL" id="CP033970">
    <property type="protein sequence ID" value="AZG15859.1"/>
    <property type="molecule type" value="Genomic_DNA"/>
</dbReference>
<feature type="modified residue" description="4-aspartylphosphate" evidence="4">
    <location>
        <position position="67"/>
    </location>
</feature>